<feature type="chain" id="PRO_5009312434" evidence="1">
    <location>
        <begin position="17"/>
        <end position="166"/>
    </location>
</feature>
<evidence type="ECO:0000256" key="1">
    <source>
        <dbReference type="SAM" id="SignalP"/>
    </source>
</evidence>
<keyword evidence="2" id="KW-1185">Reference proteome</keyword>
<dbReference type="AlphaFoldDB" id="A0A1I7YN78"/>
<feature type="signal peptide" evidence="1">
    <location>
        <begin position="1"/>
        <end position="16"/>
    </location>
</feature>
<keyword evidence="1" id="KW-0732">Signal</keyword>
<accession>A0A1I7YN78</accession>
<dbReference type="Proteomes" id="UP000095287">
    <property type="component" value="Unplaced"/>
</dbReference>
<organism evidence="2 3">
    <name type="scientific">Steinernema glaseri</name>
    <dbReference type="NCBI Taxonomy" id="37863"/>
    <lineage>
        <taxon>Eukaryota</taxon>
        <taxon>Metazoa</taxon>
        <taxon>Ecdysozoa</taxon>
        <taxon>Nematoda</taxon>
        <taxon>Chromadorea</taxon>
        <taxon>Rhabditida</taxon>
        <taxon>Tylenchina</taxon>
        <taxon>Panagrolaimomorpha</taxon>
        <taxon>Strongyloidoidea</taxon>
        <taxon>Steinernematidae</taxon>
        <taxon>Steinernema</taxon>
    </lineage>
</organism>
<evidence type="ECO:0000313" key="2">
    <source>
        <dbReference type="Proteomes" id="UP000095287"/>
    </source>
</evidence>
<name>A0A1I7YN78_9BILA</name>
<reference evidence="3" key="1">
    <citation type="submission" date="2016-11" db="UniProtKB">
        <authorList>
            <consortium name="WormBaseParasite"/>
        </authorList>
    </citation>
    <scope>IDENTIFICATION</scope>
</reference>
<sequence length="166" mass="19696">MLIVIIFCTLAAVGNGQTWKMHSWNDTSGNSTEEESLDSYVRVCANTAQFALFNYCQYPDQKSPCFTYDTPKFINSLLHRVVRDCCENKCTWRHLYSFCCFYSSCLNECYGFNYPSKMTGMRRPGRLFHTQRANMTSMEIENFLFDLTRPEERKRRRRHFHRSLDI</sequence>
<proteinExistence type="predicted"/>
<evidence type="ECO:0000313" key="3">
    <source>
        <dbReference type="WBParaSite" id="L893_g17802.t1"/>
    </source>
</evidence>
<protein>
    <submittedName>
        <fullName evidence="3">Uncharacterized protein</fullName>
    </submittedName>
</protein>
<dbReference type="WBParaSite" id="L893_g17802.t1">
    <property type="protein sequence ID" value="L893_g17802.t1"/>
    <property type="gene ID" value="L893_g17802"/>
</dbReference>